<dbReference type="PANTHER" id="PTHR33116:SF77">
    <property type="entry name" value="RNA-DIRECTED DNA POLYMERASE"/>
    <property type="match status" value="1"/>
</dbReference>
<dbReference type="SUPFAM" id="SSF56219">
    <property type="entry name" value="DNase I-like"/>
    <property type="match status" value="1"/>
</dbReference>
<evidence type="ECO:0000313" key="4">
    <source>
        <dbReference type="Proteomes" id="UP001151760"/>
    </source>
</evidence>
<organism evidence="3 4">
    <name type="scientific">Tanacetum coccineum</name>
    <dbReference type="NCBI Taxonomy" id="301880"/>
    <lineage>
        <taxon>Eukaryota</taxon>
        <taxon>Viridiplantae</taxon>
        <taxon>Streptophyta</taxon>
        <taxon>Embryophyta</taxon>
        <taxon>Tracheophyta</taxon>
        <taxon>Spermatophyta</taxon>
        <taxon>Magnoliopsida</taxon>
        <taxon>eudicotyledons</taxon>
        <taxon>Gunneridae</taxon>
        <taxon>Pentapetalae</taxon>
        <taxon>asterids</taxon>
        <taxon>campanulids</taxon>
        <taxon>Asterales</taxon>
        <taxon>Asteraceae</taxon>
        <taxon>Asteroideae</taxon>
        <taxon>Anthemideae</taxon>
        <taxon>Anthemidinae</taxon>
        <taxon>Tanacetum</taxon>
    </lineage>
</organism>
<dbReference type="InterPro" id="IPR005135">
    <property type="entry name" value="Endo/exonuclease/phosphatase"/>
</dbReference>
<gene>
    <name evidence="3" type="ORF">Tco_1069525</name>
</gene>
<evidence type="ECO:0000256" key="1">
    <source>
        <dbReference type="SAM" id="MobiDB-lite"/>
    </source>
</evidence>
<reference evidence="3" key="1">
    <citation type="journal article" date="2022" name="Int. J. Mol. Sci.">
        <title>Draft Genome of Tanacetum Coccineum: Genomic Comparison of Closely Related Tanacetum-Family Plants.</title>
        <authorList>
            <person name="Yamashiro T."/>
            <person name="Shiraishi A."/>
            <person name="Nakayama K."/>
            <person name="Satake H."/>
        </authorList>
    </citation>
    <scope>NUCLEOTIDE SEQUENCE</scope>
</reference>
<dbReference type="InterPro" id="IPR000477">
    <property type="entry name" value="RT_dom"/>
</dbReference>
<dbReference type="GO" id="GO:0003964">
    <property type="term" value="F:RNA-directed DNA polymerase activity"/>
    <property type="evidence" value="ECO:0007669"/>
    <property type="project" value="UniProtKB-KW"/>
</dbReference>
<keyword evidence="3" id="KW-0808">Transferase</keyword>
<name>A0ABQ5HIT9_9ASTR</name>
<keyword evidence="3" id="KW-0548">Nucleotidyltransferase</keyword>
<feature type="non-terminal residue" evidence="3">
    <location>
        <position position="1479"/>
    </location>
</feature>
<dbReference type="Proteomes" id="UP001151760">
    <property type="component" value="Unassembled WGS sequence"/>
</dbReference>
<comment type="caution">
    <text evidence="3">The sequence shown here is derived from an EMBL/GenBank/DDBJ whole genome shotgun (WGS) entry which is preliminary data.</text>
</comment>
<feature type="region of interest" description="Disordered" evidence="1">
    <location>
        <begin position="1347"/>
        <end position="1367"/>
    </location>
</feature>
<dbReference type="InterPro" id="IPR036691">
    <property type="entry name" value="Endo/exonu/phosph_ase_sf"/>
</dbReference>
<dbReference type="Gene3D" id="3.60.10.10">
    <property type="entry name" value="Endonuclease/exonuclease/phosphatase"/>
    <property type="match status" value="1"/>
</dbReference>
<reference evidence="3" key="2">
    <citation type="submission" date="2022-01" db="EMBL/GenBank/DDBJ databases">
        <authorList>
            <person name="Yamashiro T."/>
            <person name="Shiraishi A."/>
            <person name="Satake H."/>
            <person name="Nakayama K."/>
        </authorList>
    </citation>
    <scope>NUCLEOTIDE SEQUENCE</scope>
</reference>
<dbReference type="InterPro" id="IPR026960">
    <property type="entry name" value="RVT-Znf"/>
</dbReference>
<keyword evidence="4" id="KW-1185">Reference proteome</keyword>
<evidence type="ECO:0000313" key="3">
    <source>
        <dbReference type="EMBL" id="GJT87808.1"/>
    </source>
</evidence>
<dbReference type="Pfam" id="PF14529">
    <property type="entry name" value="Exo_endo_phos_2"/>
    <property type="match status" value="1"/>
</dbReference>
<dbReference type="PROSITE" id="PS50878">
    <property type="entry name" value="RT_POL"/>
    <property type="match status" value="1"/>
</dbReference>
<evidence type="ECO:0000259" key="2">
    <source>
        <dbReference type="PROSITE" id="PS50878"/>
    </source>
</evidence>
<protein>
    <submittedName>
        <fullName evidence="3">RNA-directed DNA polymerase, eukaryota</fullName>
    </submittedName>
</protein>
<dbReference type="EMBL" id="BQNB010019670">
    <property type="protein sequence ID" value="GJT87808.1"/>
    <property type="molecule type" value="Genomic_DNA"/>
</dbReference>
<feature type="domain" description="Reverse transcriptase" evidence="2">
    <location>
        <begin position="443"/>
        <end position="720"/>
    </location>
</feature>
<dbReference type="CDD" id="cd01650">
    <property type="entry name" value="RT_nLTR_like"/>
    <property type="match status" value="1"/>
</dbReference>
<sequence length="1479" mass="169511">MESISDMDVKILWGNYSFEYILSGALGNSGGILCVWDPNSFGKDHHIISDNLVAIYGTWKPTKSKMLLISVYAPQPISDKRLLWSYLSYIISQWDGDCIVMGDFNEVRYVEERMGSIFNPQGASEFNSFINNSGLIDVHLEGYSFTWAHPSASKMSKLDRFLVTEGIISSFPCIFAVCLDKHLSDHRPILLRDVVADYGATPFRFFNSWLHLDGFGHMVSNTWSSIALDDRNGMIRFKKKLQILKKEIRVWVAASKKVQSGHISDIQTKLRDIDVVLDQGGANDSILSDRKDLMNRLNDLKSSESREYIQKAKIKWAIEGDENSKFFHGVINRKRSNLAIKGIMVDGEWVDNPIRVKDEFRSHFASRFQTPSTNRCRLDFRFPRCLSSDQASDLEMSISNDEIRRAVWHCGNDKSPGPDGFTFEFFRTFWSIIGPDFCLAVDWFFQHHSFAKGCNSSFVALIPKINDPKLVSDYRPISLIGSIYKVVTKVLANRLSTVISDIISDVQSAFLPNRQILDGPFIINELLSWCKHKKQQAMMFKVDFAKAYDSVRWDYLDDVLRCFGFGPKWRSWISGSLNSGMASILVNGSPTAEFPFHCGLKQGDPLAPFLFILIMESLHLSFARVVEAGLFKGIQIGSSLSISHLFYADDAVFIGEWSDNNLSHIMQILHCFSLSSGLKINIMKSNLLGVGVSREAVTIAARNLGCLVMSTPFKYLGVMVGGNMSLTNSWDAVIGKLKSRLSKWKRNTLSIGGRLTLLKSVLGSTPIYAMSLYKTPKSVLHSMESLRRKFFYGVNDDNKKITWVSWSKVLAAKDKGGLGVSSLYALNRALLFKWVWRFLSKDNSLWSRVISSIHGDNFSNVAASHSSLWKTISREIVSIKSQGIDLISHCRIRVGNGSSTKFWKDPWIGDKPLCQCFPRMYALENSKDCYVAAKLTGSLLGSFRRIARGGIEEYQLAQLRLLLEPVILSPSEDRWVWVLSNDGGFRVKDVRRLLDEFFLPKSDVATRWVKCVPIKVNVLAWRVWLDRLPTRLNLIRRNISVLSPLCPVCSNAHEDISHLLFNCDLASDISRLICRWWDLFWSPLSSYSEWLSWFKNIRLQSKSKDLLEGVFYIAWWSIWNFRNQLLFSAKIPRKDVIFDDIVARSFTWCHSRSHSLCKKDISDDVRVQMKNGKEFLLTDTLGFIQKLTITLMSETDSIVWVEALVLFDIFSISNLFFSYLQYTIFDLITKPDEPNEKKKYMREENDVEGYGNHCCISYVAFFKLHRLGAEAFVNTKSNMETEPDTENMTISEYLEYKAAKERRLWDDVRSRRSPTKYNEADVDSFHRNKSKTRGAENIKRMKHDIVQDSIWEQDDDSEEDQEEDVDDEDTFDMWDITVEDVERIRKFFYVPDEIDEIVQPLIPESIHTTPPNDDYVASATKPILDKLLEEFGDEILNVAMIDEEADPTKDLEELERLLAMRPKSNFREIQVDKDIISPR</sequence>
<accession>A0ABQ5HIT9</accession>
<dbReference type="Pfam" id="PF13966">
    <property type="entry name" value="zf-RVT"/>
    <property type="match status" value="1"/>
</dbReference>
<keyword evidence="3" id="KW-0695">RNA-directed DNA polymerase</keyword>
<dbReference type="Pfam" id="PF00078">
    <property type="entry name" value="RVT_1"/>
    <property type="match status" value="1"/>
</dbReference>
<feature type="compositionally biased region" description="Acidic residues" evidence="1">
    <location>
        <begin position="1351"/>
        <end position="1367"/>
    </location>
</feature>
<proteinExistence type="predicted"/>
<dbReference type="PANTHER" id="PTHR33116">
    <property type="entry name" value="REVERSE TRANSCRIPTASE ZINC-BINDING DOMAIN-CONTAINING PROTEIN-RELATED-RELATED"/>
    <property type="match status" value="1"/>
</dbReference>